<reference evidence="1 2" key="2">
    <citation type="journal article" date="2022" name="Mol. Biol. Evol.">
        <title>Comparative Genomics Reveals Insights into the Divergent Evolution of Astigmatic Mites and Household Pest Adaptations.</title>
        <authorList>
            <person name="Xiong Q."/>
            <person name="Wan A.T."/>
            <person name="Liu X."/>
            <person name="Fung C.S."/>
            <person name="Xiao X."/>
            <person name="Malainual N."/>
            <person name="Hou J."/>
            <person name="Wang L."/>
            <person name="Wang M."/>
            <person name="Yang K.Y."/>
            <person name="Cui Y."/>
            <person name="Leung E.L."/>
            <person name="Nong W."/>
            <person name="Shin S.K."/>
            <person name="Au S.W."/>
            <person name="Jeong K.Y."/>
            <person name="Chew F.T."/>
            <person name="Hui J.H."/>
            <person name="Leung T.F."/>
            <person name="Tungtrongchitr A."/>
            <person name="Zhong N."/>
            <person name="Liu Z."/>
            <person name="Tsui S.K."/>
        </authorList>
    </citation>
    <scope>NUCLEOTIDE SEQUENCE [LARGE SCALE GENOMIC DNA]</scope>
    <source>
        <strain evidence="1">Derp</strain>
    </source>
</reference>
<evidence type="ECO:0000313" key="2">
    <source>
        <dbReference type="Proteomes" id="UP000887458"/>
    </source>
</evidence>
<dbReference type="Proteomes" id="UP000887458">
    <property type="component" value="Unassembled WGS sequence"/>
</dbReference>
<keyword evidence="2" id="KW-1185">Reference proteome</keyword>
<reference evidence="1 2" key="1">
    <citation type="journal article" date="2018" name="J. Allergy Clin. Immunol.">
        <title>High-quality assembly of Dermatophagoides pteronyssinus genome and transcriptome reveals a wide range of novel allergens.</title>
        <authorList>
            <person name="Liu X.Y."/>
            <person name="Yang K.Y."/>
            <person name="Wang M.Q."/>
            <person name="Kwok J.S."/>
            <person name="Zeng X."/>
            <person name="Yang Z."/>
            <person name="Xiao X.J."/>
            <person name="Lau C.P."/>
            <person name="Li Y."/>
            <person name="Huang Z.M."/>
            <person name="Ba J.G."/>
            <person name="Yim A.K."/>
            <person name="Ouyang C.Y."/>
            <person name="Ngai S.M."/>
            <person name="Chan T.F."/>
            <person name="Leung E.L."/>
            <person name="Liu L."/>
            <person name="Liu Z.G."/>
            <person name="Tsui S.K."/>
        </authorList>
    </citation>
    <scope>NUCLEOTIDE SEQUENCE [LARGE SCALE GENOMIC DNA]</scope>
    <source>
        <strain evidence="1">Derp</strain>
    </source>
</reference>
<comment type="caution">
    <text evidence="1">The sequence shown here is derived from an EMBL/GenBank/DDBJ whole genome shotgun (WGS) entry which is preliminary data.</text>
</comment>
<proteinExistence type="predicted"/>
<organism evidence="1 2">
    <name type="scientific">Dermatophagoides pteronyssinus</name>
    <name type="common">European house dust mite</name>
    <dbReference type="NCBI Taxonomy" id="6956"/>
    <lineage>
        <taxon>Eukaryota</taxon>
        <taxon>Metazoa</taxon>
        <taxon>Ecdysozoa</taxon>
        <taxon>Arthropoda</taxon>
        <taxon>Chelicerata</taxon>
        <taxon>Arachnida</taxon>
        <taxon>Acari</taxon>
        <taxon>Acariformes</taxon>
        <taxon>Sarcoptiformes</taxon>
        <taxon>Astigmata</taxon>
        <taxon>Psoroptidia</taxon>
        <taxon>Analgoidea</taxon>
        <taxon>Pyroglyphidae</taxon>
        <taxon>Dermatophagoidinae</taxon>
        <taxon>Dermatophagoides</taxon>
    </lineage>
</organism>
<sequence>MYAYLSVHCIRKIFNVYHVHIDNYEIEKYQIDSVFNDYTSSSSSSIESMCGLIGKFEAKSI</sequence>
<gene>
    <name evidence="1" type="ORF">DERP_009578</name>
</gene>
<dbReference type="EMBL" id="NJHN03000058">
    <property type="protein sequence ID" value="KAH9419521.1"/>
    <property type="molecule type" value="Genomic_DNA"/>
</dbReference>
<protein>
    <submittedName>
        <fullName evidence="1">Uncharacterized protein</fullName>
    </submittedName>
</protein>
<evidence type="ECO:0000313" key="1">
    <source>
        <dbReference type="EMBL" id="KAH9419521.1"/>
    </source>
</evidence>
<accession>A0ABQ8JA90</accession>
<name>A0ABQ8JA90_DERPT</name>